<dbReference type="Pfam" id="PF15072">
    <property type="entry name" value="HROB"/>
    <property type="match status" value="1"/>
</dbReference>
<dbReference type="Proteomes" id="UP000597762">
    <property type="component" value="Unassembled WGS sequence"/>
</dbReference>
<evidence type="ECO:0000313" key="4">
    <source>
        <dbReference type="Proteomes" id="UP000597762"/>
    </source>
</evidence>
<dbReference type="AlphaFoldDB" id="A0A812B129"/>
<feature type="region of interest" description="Disordered" evidence="1">
    <location>
        <begin position="94"/>
        <end position="135"/>
    </location>
</feature>
<feature type="region of interest" description="Disordered" evidence="1">
    <location>
        <begin position="1"/>
        <end position="42"/>
    </location>
</feature>
<dbReference type="InterPro" id="IPR028045">
    <property type="entry name" value="HROB"/>
</dbReference>
<reference evidence="3" key="1">
    <citation type="submission" date="2021-01" db="EMBL/GenBank/DDBJ databases">
        <authorList>
            <person name="Li R."/>
            <person name="Bekaert M."/>
        </authorList>
    </citation>
    <scope>NUCLEOTIDE SEQUENCE</scope>
    <source>
        <strain evidence="3">Farmed</strain>
    </source>
</reference>
<evidence type="ECO:0000256" key="1">
    <source>
        <dbReference type="SAM" id="MobiDB-lite"/>
    </source>
</evidence>
<keyword evidence="4" id="KW-1185">Reference proteome</keyword>
<sequence>MFKIPDDDDEDDEFWKDFPLEEFENLPANKGEKRQGSPLQKSQEEYKKLCTRNIENVPVNSGLCSSILLPISNDNLPLQDVTLPHLAGISQKPGCHSENLATSPGTPENHYTKQQQQTPQSDRCPKRKFPGPAGMLPRLVPGQKLTDTVIKLDGRGDSQLQKNENLLSANPVENFFGENPWLKLVSDLGEDSSRILNSFSIKELHLKACKKQLHQGKVLLLFAILETVDLSSIDASVRLRDRTGSIQGTIHRNLVKEYGEHLQPGTVLVLKQVGVLSPNPRTHYLNITANNLVSLYSTLASGQVTVSAGCSRNGVSVSVSAGDKYRLRADNCPNTNITNPTTTIEDTSNMSDIWQDELTDDILSQLSDDLF</sequence>
<name>A0A812B129_ACAPH</name>
<dbReference type="InterPro" id="IPR058570">
    <property type="entry name" value="HROB_OB"/>
</dbReference>
<evidence type="ECO:0000313" key="3">
    <source>
        <dbReference type="EMBL" id="CAE1166006.1"/>
    </source>
</evidence>
<protein>
    <submittedName>
        <fullName evidence="3">Uncharacterized protein C17orf53</fullName>
    </submittedName>
</protein>
<dbReference type="OrthoDB" id="21443at2759"/>
<proteinExistence type="predicted"/>
<accession>A0A812B129</accession>
<gene>
    <name evidence="3" type="ORF">SPHA_8657</name>
</gene>
<feature type="domain" description="Homologous recombination OB-fold protein OB-fold" evidence="2">
    <location>
        <begin position="217"/>
        <end position="297"/>
    </location>
</feature>
<dbReference type="GO" id="GO:0000725">
    <property type="term" value="P:recombinational repair"/>
    <property type="evidence" value="ECO:0007669"/>
    <property type="project" value="InterPro"/>
</dbReference>
<evidence type="ECO:0000259" key="2">
    <source>
        <dbReference type="Pfam" id="PF15072"/>
    </source>
</evidence>
<organism evidence="3 4">
    <name type="scientific">Acanthosepion pharaonis</name>
    <name type="common">Pharaoh cuttlefish</name>
    <name type="synonym">Sepia pharaonis</name>
    <dbReference type="NCBI Taxonomy" id="158019"/>
    <lineage>
        <taxon>Eukaryota</taxon>
        <taxon>Metazoa</taxon>
        <taxon>Spiralia</taxon>
        <taxon>Lophotrochozoa</taxon>
        <taxon>Mollusca</taxon>
        <taxon>Cephalopoda</taxon>
        <taxon>Coleoidea</taxon>
        <taxon>Decapodiformes</taxon>
        <taxon>Sepiida</taxon>
        <taxon>Sepiina</taxon>
        <taxon>Sepiidae</taxon>
        <taxon>Acanthosepion</taxon>
    </lineage>
</organism>
<dbReference type="EMBL" id="CAHIKZ030000282">
    <property type="protein sequence ID" value="CAE1166006.1"/>
    <property type="molecule type" value="Genomic_DNA"/>
</dbReference>
<feature type="compositionally biased region" description="Polar residues" evidence="1">
    <location>
        <begin position="112"/>
        <end position="121"/>
    </location>
</feature>
<comment type="caution">
    <text evidence="3">The sequence shown here is derived from an EMBL/GenBank/DDBJ whole genome shotgun (WGS) entry which is preliminary data.</text>
</comment>
<dbReference type="PANTHER" id="PTHR14523">
    <property type="entry name" value="UNCHARACTERIZED PROTEIN C17ORF53 HOMOLOG"/>
    <property type="match status" value="1"/>
</dbReference>
<feature type="compositionally biased region" description="Acidic residues" evidence="1">
    <location>
        <begin position="1"/>
        <end position="24"/>
    </location>
</feature>
<dbReference type="PANTHER" id="PTHR14523:SF1">
    <property type="entry name" value="HOMOLOGOUS RECOMBINATION OB-FOLD PROTEIN"/>
    <property type="match status" value="1"/>
</dbReference>